<accession>A0ABD5NZB6</accession>
<dbReference type="PANTHER" id="PTHR35848">
    <property type="entry name" value="OXALATE-BINDING PROTEIN"/>
    <property type="match status" value="1"/>
</dbReference>
<gene>
    <name evidence="3" type="ORF">ACFOZ7_10625</name>
</gene>
<dbReference type="SUPFAM" id="SSF51182">
    <property type="entry name" value="RmlC-like cupins"/>
    <property type="match status" value="1"/>
</dbReference>
<dbReference type="InterPro" id="IPR014710">
    <property type="entry name" value="RmlC-like_jellyroll"/>
</dbReference>
<dbReference type="PANTHER" id="PTHR35848:SF6">
    <property type="entry name" value="CUPIN TYPE-2 DOMAIN-CONTAINING PROTEIN"/>
    <property type="match status" value="1"/>
</dbReference>
<dbReference type="AlphaFoldDB" id="A0ABD5NZB6"/>
<dbReference type="Gene3D" id="2.60.120.10">
    <property type="entry name" value="Jelly Rolls"/>
    <property type="match status" value="1"/>
</dbReference>
<reference evidence="3 4" key="1">
    <citation type="journal article" date="2014" name="Int. J. Syst. Evol. Microbiol.">
        <title>Complete genome sequence of Corynebacterium casei LMG S-19264T (=DSM 44701T), isolated from a smear-ripened cheese.</title>
        <authorList>
            <consortium name="US DOE Joint Genome Institute (JGI-PGF)"/>
            <person name="Walter F."/>
            <person name="Albersmeier A."/>
            <person name="Kalinowski J."/>
            <person name="Ruckert C."/>
        </authorList>
    </citation>
    <scope>NUCLEOTIDE SEQUENCE [LARGE SCALE GENOMIC DNA]</scope>
    <source>
        <strain evidence="3 4">IBRC-M 10912</strain>
    </source>
</reference>
<proteinExistence type="predicted"/>
<dbReference type="GeneID" id="71854382"/>
<protein>
    <submittedName>
        <fullName evidence="3">Cupin domain-containing protein</fullName>
    </submittedName>
</protein>
<evidence type="ECO:0000256" key="1">
    <source>
        <dbReference type="ARBA" id="ARBA00022723"/>
    </source>
</evidence>
<dbReference type="InterPro" id="IPR011051">
    <property type="entry name" value="RmlC_Cupin_sf"/>
</dbReference>
<evidence type="ECO:0000259" key="2">
    <source>
        <dbReference type="Pfam" id="PF07883"/>
    </source>
</evidence>
<dbReference type="Proteomes" id="UP001595821">
    <property type="component" value="Unassembled WGS sequence"/>
</dbReference>
<name>A0ABD5NZB6_9EURY</name>
<keyword evidence="1" id="KW-0479">Metal-binding</keyword>
<feature type="domain" description="Cupin type-2" evidence="2">
    <location>
        <begin position="59"/>
        <end position="122"/>
    </location>
</feature>
<dbReference type="RefSeq" id="WP_246966464.1">
    <property type="nucleotide sequence ID" value="NZ_CP095397.1"/>
</dbReference>
<dbReference type="EMBL" id="JBHSDJ010000030">
    <property type="protein sequence ID" value="MFC4247448.1"/>
    <property type="molecule type" value="Genomic_DNA"/>
</dbReference>
<organism evidence="3 4">
    <name type="scientific">Natribaculum luteum</name>
    <dbReference type="NCBI Taxonomy" id="1586232"/>
    <lineage>
        <taxon>Archaea</taxon>
        <taxon>Methanobacteriati</taxon>
        <taxon>Methanobacteriota</taxon>
        <taxon>Stenosarchaea group</taxon>
        <taxon>Halobacteria</taxon>
        <taxon>Halobacteriales</taxon>
        <taxon>Natrialbaceae</taxon>
        <taxon>Natribaculum</taxon>
    </lineage>
</organism>
<dbReference type="Pfam" id="PF07883">
    <property type="entry name" value="Cupin_2"/>
    <property type="match status" value="1"/>
</dbReference>
<dbReference type="GO" id="GO:0046872">
    <property type="term" value="F:metal ion binding"/>
    <property type="evidence" value="ECO:0007669"/>
    <property type="project" value="UniProtKB-KW"/>
</dbReference>
<sequence>MTPKTQTKPLAVDVHRFDGVDVWQDGDERARIRGYFPLSPGTPNAGDVSGEDLMIVSIEIESGNYLPTHRDSNEELLLVTEGAVEATVGDETVGLSSGECTIVPKMEPHGLRNVGDDTARVVGFFPNDELTATFDAPLFPFESSVVTIGGETDDPETE</sequence>
<dbReference type="InterPro" id="IPR051610">
    <property type="entry name" value="GPI/OXD"/>
</dbReference>
<dbReference type="InterPro" id="IPR013096">
    <property type="entry name" value="Cupin_2"/>
</dbReference>
<comment type="caution">
    <text evidence="3">The sequence shown here is derived from an EMBL/GenBank/DDBJ whole genome shotgun (WGS) entry which is preliminary data.</text>
</comment>
<evidence type="ECO:0000313" key="3">
    <source>
        <dbReference type="EMBL" id="MFC4247448.1"/>
    </source>
</evidence>
<evidence type="ECO:0000313" key="4">
    <source>
        <dbReference type="Proteomes" id="UP001595821"/>
    </source>
</evidence>